<feature type="non-terminal residue" evidence="1">
    <location>
        <position position="66"/>
    </location>
</feature>
<dbReference type="Proteomes" id="UP000187203">
    <property type="component" value="Unassembled WGS sequence"/>
</dbReference>
<protein>
    <submittedName>
        <fullName evidence="1">Uncharacterized protein</fullName>
    </submittedName>
</protein>
<accession>A0A1R3L194</accession>
<name>A0A1R3L194_9ROSI</name>
<proteinExistence type="predicted"/>
<dbReference type="EMBL" id="AWUE01005135">
    <property type="protein sequence ID" value="OMP13101.1"/>
    <property type="molecule type" value="Genomic_DNA"/>
</dbReference>
<organism evidence="1 2">
    <name type="scientific">Corchorus olitorius</name>
    <dbReference type="NCBI Taxonomy" id="93759"/>
    <lineage>
        <taxon>Eukaryota</taxon>
        <taxon>Viridiplantae</taxon>
        <taxon>Streptophyta</taxon>
        <taxon>Embryophyta</taxon>
        <taxon>Tracheophyta</taxon>
        <taxon>Spermatophyta</taxon>
        <taxon>Magnoliopsida</taxon>
        <taxon>eudicotyledons</taxon>
        <taxon>Gunneridae</taxon>
        <taxon>Pentapetalae</taxon>
        <taxon>rosids</taxon>
        <taxon>malvids</taxon>
        <taxon>Malvales</taxon>
        <taxon>Malvaceae</taxon>
        <taxon>Grewioideae</taxon>
        <taxon>Apeibeae</taxon>
        <taxon>Corchorus</taxon>
    </lineage>
</organism>
<reference evidence="2" key="1">
    <citation type="submission" date="2013-09" db="EMBL/GenBank/DDBJ databases">
        <title>Corchorus olitorius genome sequencing.</title>
        <authorList>
            <person name="Alam M."/>
            <person name="Haque M.S."/>
            <person name="Islam M.S."/>
            <person name="Emdad E.M."/>
            <person name="Islam M.M."/>
            <person name="Ahmed B."/>
            <person name="Halim A."/>
            <person name="Hossen Q.M.M."/>
            <person name="Hossain M.Z."/>
            <person name="Ahmed R."/>
            <person name="Khan M.M."/>
            <person name="Islam R."/>
            <person name="Rashid M.M."/>
            <person name="Khan S.A."/>
            <person name="Rahman M.S."/>
            <person name="Alam M."/>
            <person name="Yahiya A.S."/>
            <person name="Khan M.S."/>
            <person name="Azam M.S."/>
            <person name="Haque T."/>
            <person name="Lashkar M.Z.H."/>
            <person name="Akhand A.I."/>
            <person name="Morshed G."/>
            <person name="Roy S."/>
            <person name="Uddin K.S."/>
            <person name="Rabeya T."/>
            <person name="Hossain A.S."/>
            <person name="Chowdhury A."/>
            <person name="Snigdha A.R."/>
            <person name="Mortoza M.S."/>
            <person name="Matin S.A."/>
            <person name="Hoque S.M.E."/>
            <person name="Islam M.K."/>
            <person name="Roy D.K."/>
            <person name="Haider R."/>
            <person name="Moosa M.M."/>
            <person name="Elias S.M."/>
            <person name="Hasan A.M."/>
            <person name="Jahan S."/>
            <person name="Shafiuddin M."/>
            <person name="Mahmood N."/>
            <person name="Shommy N.S."/>
        </authorList>
    </citation>
    <scope>NUCLEOTIDE SEQUENCE [LARGE SCALE GENOMIC DNA]</scope>
    <source>
        <strain evidence="2">cv. O-4</strain>
    </source>
</reference>
<comment type="caution">
    <text evidence="1">The sequence shown here is derived from an EMBL/GenBank/DDBJ whole genome shotgun (WGS) entry which is preliminary data.</text>
</comment>
<sequence>MISLLSKAMHGGIEWRIVFVVTLWRLWTRRCSFVMKDEETDLGVEPFLANVMQTAMEVMRSTEHQK</sequence>
<keyword evidence="2" id="KW-1185">Reference proteome</keyword>
<dbReference type="AlphaFoldDB" id="A0A1R3L194"/>
<evidence type="ECO:0000313" key="1">
    <source>
        <dbReference type="EMBL" id="OMP13101.1"/>
    </source>
</evidence>
<dbReference type="OrthoDB" id="895680at2759"/>
<evidence type="ECO:0000313" key="2">
    <source>
        <dbReference type="Proteomes" id="UP000187203"/>
    </source>
</evidence>
<gene>
    <name evidence="1" type="ORF">COLO4_02274</name>
</gene>